<feature type="compositionally biased region" description="Low complexity" evidence="1">
    <location>
        <begin position="18"/>
        <end position="31"/>
    </location>
</feature>
<reference evidence="2 3" key="1">
    <citation type="submission" date="2018-11" db="EMBL/GenBank/DDBJ databases">
        <title>Genome sequence of Apiotrichum porosum DSM 27194.</title>
        <authorList>
            <person name="Aliyu H."/>
            <person name="Gorte O."/>
            <person name="Ochsenreither K."/>
        </authorList>
    </citation>
    <scope>NUCLEOTIDE SEQUENCE [LARGE SCALE GENOMIC DNA]</scope>
    <source>
        <strain evidence="2 3">DSM 27194</strain>
    </source>
</reference>
<organism evidence="2 3">
    <name type="scientific">Apiotrichum porosum</name>
    <dbReference type="NCBI Taxonomy" id="105984"/>
    <lineage>
        <taxon>Eukaryota</taxon>
        <taxon>Fungi</taxon>
        <taxon>Dikarya</taxon>
        <taxon>Basidiomycota</taxon>
        <taxon>Agaricomycotina</taxon>
        <taxon>Tremellomycetes</taxon>
        <taxon>Trichosporonales</taxon>
        <taxon>Trichosporonaceae</taxon>
        <taxon>Apiotrichum</taxon>
    </lineage>
</organism>
<name>A0A427XI40_9TREE</name>
<evidence type="ECO:0000313" key="2">
    <source>
        <dbReference type="EMBL" id="RSH78569.1"/>
    </source>
</evidence>
<protein>
    <submittedName>
        <fullName evidence="2">Uncharacterized protein</fullName>
    </submittedName>
</protein>
<evidence type="ECO:0000256" key="1">
    <source>
        <dbReference type="SAM" id="MobiDB-lite"/>
    </source>
</evidence>
<dbReference type="EMBL" id="RSCE01000012">
    <property type="protein sequence ID" value="RSH78569.1"/>
    <property type="molecule type" value="Genomic_DNA"/>
</dbReference>
<sequence>MTFPPPKRLKLDAYPGGASSPSSSLAAPSTSPHDHPGDASVKVVHFDRYDCRPLEG</sequence>
<evidence type="ECO:0000313" key="3">
    <source>
        <dbReference type="Proteomes" id="UP000279236"/>
    </source>
</evidence>
<dbReference type="Proteomes" id="UP000279236">
    <property type="component" value="Unassembled WGS sequence"/>
</dbReference>
<keyword evidence="3" id="KW-1185">Reference proteome</keyword>
<dbReference type="RefSeq" id="XP_028473716.1">
    <property type="nucleotide sequence ID" value="XM_028618038.1"/>
</dbReference>
<feature type="region of interest" description="Disordered" evidence="1">
    <location>
        <begin position="1"/>
        <end position="41"/>
    </location>
</feature>
<proteinExistence type="predicted"/>
<accession>A0A427XI40</accession>
<dbReference type="GeneID" id="39586839"/>
<dbReference type="AlphaFoldDB" id="A0A427XI40"/>
<gene>
    <name evidence="2" type="ORF">EHS24_002296</name>
</gene>
<comment type="caution">
    <text evidence="2">The sequence shown here is derived from an EMBL/GenBank/DDBJ whole genome shotgun (WGS) entry which is preliminary data.</text>
</comment>